<evidence type="ECO:0000259" key="2">
    <source>
        <dbReference type="PROSITE" id="PS50190"/>
    </source>
</evidence>
<dbReference type="GO" id="GO:0032012">
    <property type="term" value="P:regulation of ARF protein signal transduction"/>
    <property type="evidence" value="ECO:0007669"/>
    <property type="project" value="InterPro"/>
</dbReference>
<proteinExistence type="predicted"/>
<dbReference type="PANTHER" id="PTHR10663:SF388">
    <property type="entry name" value="GOLGI-SPECIFIC BREFELDIN A-RESISTANCE GUANINE NUCLEOTIDE EXCHANGE FACTOR 1"/>
    <property type="match status" value="1"/>
</dbReference>
<sequence length="1639" mass="181284">MTVAEPQPGHHPWNFQASAFNIIHGEIVAVTSAMRRNSRWAGSSISPFVPLANLQADRAAGSSAVIGLRNLKTGVDESSNNINNNNSSGSSSNNTNHNSLASSNYSHVRGGLMAGFATLIMELRECQDISQLDALTLLSPFLAVVRSNETNGPITALALSSIDKFLTYSFINPNSSSLPIAMSQVSAAGTHCRFEASDSISDEIVLLKILDVLEHALTGPVGYTLTDGAVCQMMETGLSMCCQMRLSEMLRRSAERTMQVMVSAIFGRLKNLNPSVDDFVPDDDTDEENGLKERLRMLAPDPRSGSIPAASSLANKERERSQSLSQKASSSLPEESSKAEEPPIDDEKEALLQPPKEPTPEPTINGATSEGEDLNEDMAEDLEPHGLPSIKELMRVLISLLDPYDPQHTDTMRLTALNILITVFEVAGQDVGRFRSLRAMVSDDLCKNLFQLVRSENISILSTSLRCMTNLLDTMRPYLKIHLELLLSYLMDRLRPHPTLTIHKLTNGHTGTTAEFEEQLDKITWKHLDGIDGIPQPTATASSTPNSSRNHTIAARQAMVATGEARQLMLEYLAHFSRVPDFMANLWANFDCNVDCEDIFERLIRFLARGIYPLNPAYSQSQEGSQVLCLDTLLAFVGHMINRLESSVQPSVDVPAPVLLARDKEGKRALLEGAAKFNQKPKEGLKFLEAKGIIYDDPTLPRPQSLAFFFKTCPRLDKKLLGEYISRPENLEVLKAFMTLFDFRGKLISDCLRELLETFRLPGESQQIARITEVFAAVYVAAGAHDVKTEDAAYVLSYSVIMLNTDQHNPQNRKKMTLEDYKRNLRGVNDGEDFSAEYLKAIFDSIRKREIVMPEEHSGQLGFEYAWKELQRRSKKAGTFITCNTNIFDKAMFEVSWKPIVSSLSYAFTHFNDDFMLQRIVAGFQQCATLASRFSLPDVFDETIAALARITDLIHQPSPEVNFPTIPADGQTLTISPLSIRFGKNFKAQLAAVVLFTVASTDGNAIRRGWLYIFEIMQSLFAHSILPNELLLLPDFANVGTIPIRPPKSPAQPPERRADAGLLSTLSSYLLSPYVGPSDGIGREITNDDVESTLCAIDCLASCHFAEVYNGIFTMDVELRYNLLRILAELADGQVAKATRARGANLDHLSPPSSPQWARSQAYYDPSALFLLELIVSVATHEPEALSKLWLPAFECISKILANSVMLSQLLVERAIAGLLRLQSIAVEQEALRDQFFLALDVFRSLQQTILNSVAQPMIHGVCQIACGNPQVFRTSTQWNMLFSIFTATAGIEEAAKESFQVLNKLAVGELPPGIVAENFAPFISALNSFASVCGQDGSARFPTQNVSNRTDGQVVQRALEAVGMIQNAQEMIPGMLAKAQSDRSRPWASFWMPVLLAYGQQSINGNREVRQQALANLQRSLMAPEILSNGNVDLTIIFERVLFPVLEELLKPQVFRRDPDGMGETRLRASGLLCKIFLHYLVQLSQQGMPRMTELWLQILGFLDRFMHSGRRDQMYEAVPENLKNVLLVMHASGFLIPPHENPSAEESHLWNATFERIDPVLNTLKTDLFPPPATTTTTTTVSPPSTIDNNHPGPTSVQSDTHANSSPLDPDSLPENTPSGPTDSRPPGSENLDTNQP</sequence>
<feature type="region of interest" description="Disordered" evidence="1">
    <location>
        <begin position="1569"/>
        <end position="1639"/>
    </location>
</feature>
<feature type="compositionally biased region" description="Polar residues" evidence="1">
    <location>
        <begin position="1589"/>
        <end position="1609"/>
    </location>
</feature>
<dbReference type="InterPro" id="IPR000904">
    <property type="entry name" value="Sec7_dom"/>
</dbReference>
<comment type="caution">
    <text evidence="3">The sequence shown here is derived from an EMBL/GenBank/DDBJ whole genome shotgun (WGS) entry which is preliminary data.</text>
</comment>
<feature type="region of interest" description="Disordered" evidence="1">
    <location>
        <begin position="295"/>
        <end position="371"/>
    </location>
</feature>
<evidence type="ECO:0000313" key="3">
    <source>
        <dbReference type="EMBL" id="KAA1113531.1"/>
    </source>
</evidence>
<dbReference type="CDD" id="cd00171">
    <property type="entry name" value="Sec7"/>
    <property type="match status" value="1"/>
</dbReference>
<dbReference type="Gene3D" id="1.10.220.20">
    <property type="match status" value="1"/>
</dbReference>
<organism evidence="3 4">
    <name type="scientific">Puccinia graminis f. sp. tritici</name>
    <dbReference type="NCBI Taxonomy" id="56615"/>
    <lineage>
        <taxon>Eukaryota</taxon>
        <taxon>Fungi</taxon>
        <taxon>Dikarya</taxon>
        <taxon>Basidiomycota</taxon>
        <taxon>Pucciniomycotina</taxon>
        <taxon>Pucciniomycetes</taxon>
        <taxon>Pucciniales</taxon>
        <taxon>Pucciniaceae</taxon>
        <taxon>Puccinia</taxon>
    </lineage>
</organism>
<keyword evidence="4" id="KW-1185">Reference proteome</keyword>
<dbReference type="PROSITE" id="PS50190">
    <property type="entry name" value="SEC7"/>
    <property type="match status" value="1"/>
</dbReference>
<gene>
    <name evidence="3" type="primary">GEA2_4</name>
    <name evidence="3" type="ORF">PGT21_033143</name>
</gene>
<dbReference type="InterPro" id="IPR016024">
    <property type="entry name" value="ARM-type_fold"/>
</dbReference>
<dbReference type="Pfam" id="PF12783">
    <property type="entry name" value="Sec7-like_HUS"/>
    <property type="match status" value="1"/>
</dbReference>
<dbReference type="Proteomes" id="UP000324748">
    <property type="component" value="Unassembled WGS sequence"/>
</dbReference>
<dbReference type="EMBL" id="VSWC01000015">
    <property type="protein sequence ID" value="KAA1113531.1"/>
    <property type="molecule type" value="Genomic_DNA"/>
</dbReference>
<feature type="compositionally biased region" description="Low complexity" evidence="1">
    <location>
        <begin position="1576"/>
        <end position="1588"/>
    </location>
</feature>
<dbReference type="InterPro" id="IPR056604">
    <property type="entry name" value="GBF1-like_TPR"/>
</dbReference>
<dbReference type="Pfam" id="PF01369">
    <property type="entry name" value="Sec7"/>
    <property type="match status" value="1"/>
</dbReference>
<dbReference type="InterPro" id="IPR023394">
    <property type="entry name" value="Sec7_C_sf"/>
</dbReference>
<protein>
    <submittedName>
        <fullName evidence="3">GDP/GTP exchange factor for ARF</fullName>
    </submittedName>
</protein>
<dbReference type="SMART" id="SM00222">
    <property type="entry name" value="Sec7"/>
    <property type="match status" value="1"/>
</dbReference>
<feature type="region of interest" description="Disordered" evidence="1">
    <location>
        <begin position="76"/>
        <end position="100"/>
    </location>
</feature>
<dbReference type="PANTHER" id="PTHR10663">
    <property type="entry name" value="GUANYL-NUCLEOTIDE EXCHANGE FACTOR"/>
    <property type="match status" value="1"/>
</dbReference>
<evidence type="ECO:0000256" key="1">
    <source>
        <dbReference type="SAM" id="MobiDB-lite"/>
    </source>
</evidence>
<dbReference type="Pfam" id="PF23325">
    <property type="entry name" value="TPR_28"/>
    <property type="match status" value="1"/>
</dbReference>
<dbReference type="InterPro" id="IPR032691">
    <property type="entry name" value="Mon2/Sec7/BIG1-like_HUS"/>
</dbReference>
<name>A0A5B0QJR5_PUCGR</name>
<dbReference type="GO" id="GO:0016192">
    <property type="term" value="P:vesicle-mediated transport"/>
    <property type="evidence" value="ECO:0007669"/>
    <property type="project" value="UniProtKB-ARBA"/>
</dbReference>
<feature type="domain" description="SEC7" evidence="2">
    <location>
        <begin position="659"/>
        <end position="849"/>
    </location>
</feature>
<dbReference type="OrthoDB" id="10258608at2759"/>
<feature type="compositionally biased region" description="Low complexity" evidence="1">
    <location>
        <begin position="322"/>
        <end position="332"/>
    </location>
</feature>
<evidence type="ECO:0000313" key="4">
    <source>
        <dbReference type="Proteomes" id="UP000324748"/>
    </source>
</evidence>
<accession>A0A5B0QJR5</accession>
<dbReference type="GO" id="GO:0005085">
    <property type="term" value="F:guanyl-nucleotide exchange factor activity"/>
    <property type="evidence" value="ECO:0007669"/>
    <property type="project" value="InterPro"/>
</dbReference>
<dbReference type="Gene3D" id="1.10.1000.11">
    <property type="entry name" value="Arf Nucleotide-binding Site Opener,domain 2"/>
    <property type="match status" value="1"/>
</dbReference>
<feature type="compositionally biased region" description="Low complexity" evidence="1">
    <location>
        <begin position="78"/>
        <end position="100"/>
    </location>
</feature>
<dbReference type="InterPro" id="IPR035999">
    <property type="entry name" value="Sec7_dom_sf"/>
</dbReference>
<dbReference type="SUPFAM" id="SSF48371">
    <property type="entry name" value="ARM repeat"/>
    <property type="match status" value="1"/>
</dbReference>
<dbReference type="GO" id="GO:0005794">
    <property type="term" value="C:Golgi apparatus"/>
    <property type="evidence" value="ECO:0007669"/>
    <property type="project" value="UniProtKB-ARBA"/>
</dbReference>
<dbReference type="SUPFAM" id="SSF48425">
    <property type="entry name" value="Sec7 domain"/>
    <property type="match status" value="1"/>
</dbReference>
<reference evidence="3 4" key="1">
    <citation type="submission" date="2019-05" db="EMBL/GenBank/DDBJ databases">
        <title>Emergence of the Ug99 lineage of the wheat stem rust pathogen through somatic hybridization.</title>
        <authorList>
            <person name="Li F."/>
            <person name="Upadhyaya N.M."/>
            <person name="Sperschneider J."/>
            <person name="Matny O."/>
            <person name="Nguyen-Phuc H."/>
            <person name="Mago R."/>
            <person name="Raley C."/>
            <person name="Miller M.E."/>
            <person name="Silverstein K.A.T."/>
            <person name="Henningsen E."/>
            <person name="Hirsch C.D."/>
            <person name="Visser B."/>
            <person name="Pretorius Z.A."/>
            <person name="Steffenson B.J."/>
            <person name="Schwessinger B."/>
            <person name="Dodds P.N."/>
            <person name="Figueroa M."/>
        </authorList>
    </citation>
    <scope>NUCLEOTIDE SEQUENCE [LARGE SCALE GENOMIC DNA]</scope>
    <source>
        <strain evidence="3">21-0</strain>
    </source>
</reference>